<dbReference type="PANTHER" id="PTHR42085:SF2">
    <property type="entry name" value="F-BOX DOMAIN-CONTAINING PROTEIN"/>
    <property type="match status" value="1"/>
</dbReference>
<evidence type="ECO:0000313" key="2">
    <source>
        <dbReference type="EMBL" id="KZF19253.1"/>
    </source>
</evidence>
<dbReference type="EMBL" id="KV407467">
    <property type="protein sequence ID" value="KZF19253.1"/>
    <property type="molecule type" value="Genomic_DNA"/>
</dbReference>
<dbReference type="Pfam" id="PF24864">
    <property type="entry name" value="DUF7730"/>
    <property type="match status" value="1"/>
</dbReference>
<dbReference type="RefSeq" id="XP_018184808.1">
    <property type="nucleotide sequence ID" value="XM_018335540.1"/>
</dbReference>
<keyword evidence="3" id="KW-1185">Reference proteome</keyword>
<name>A0A164ZLP9_XYLHT</name>
<dbReference type="PANTHER" id="PTHR42085">
    <property type="entry name" value="F-BOX DOMAIN-CONTAINING PROTEIN"/>
    <property type="match status" value="1"/>
</dbReference>
<dbReference type="InterPro" id="IPR056632">
    <property type="entry name" value="DUF7730"/>
</dbReference>
<dbReference type="InParanoid" id="A0A164ZLP9"/>
<sequence>MPFPFLKLPAELRNEIYHYHLLASEKIKPTLPDDTSFVRTHLARCPLNSHMVRGRIKCTDCFSGNEEIIRIPPSSLSLLLVNKQIYNEALSIFYHENHFVFANTGELGNFLKAIGPKRRKFISKLTFGFGWGAHQAFKLLAESLFLKELHINMDLNQRHLGVHHKYFVPSMMRLATGMPALSKLRGLEIVELTGQDKTARGIVDVNDEGAVGPWLKEQLLQPREEKRTRRSRARKSALPRQHEFAEIEVFSTYLDA</sequence>
<evidence type="ECO:0000259" key="1">
    <source>
        <dbReference type="Pfam" id="PF24864"/>
    </source>
</evidence>
<dbReference type="OrthoDB" id="5397846at2759"/>
<proteinExistence type="predicted"/>
<dbReference type="InterPro" id="IPR038883">
    <property type="entry name" value="AN11006-like"/>
</dbReference>
<gene>
    <name evidence="2" type="ORF">L228DRAFT_271498</name>
</gene>
<dbReference type="AlphaFoldDB" id="A0A164ZLP9"/>
<protein>
    <recommendedName>
        <fullName evidence="1">DUF7730 domain-containing protein</fullName>
    </recommendedName>
</protein>
<dbReference type="Proteomes" id="UP000076632">
    <property type="component" value="Unassembled WGS sequence"/>
</dbReference>
<dbReference type="STRING" id="1328760.A0A164ZLP9"/>
<organism evidence="2 3">
    <name type="scientific">Xylona heveae (strain CBS 132557 / TC161)</name>
    <dbReference type="NCBI Taxonomy" id="1328760"/>
    <lineage>
        <taxon>Eukaryota</taxon>
        <taxon>Fungi</taxon>
        <taxon>Dikarya</taxon>
        <taxon>Ascomycota</taxon>
        <taxon>Pezizomycotina</taxon>
        <taxon>Xylonomycetes</taxon>
        <taxon>Xylonales</taxon>
        <taxon>Xylonaceae</taxon>
        <taxon>Xylona</taxon>
    </lineage>
</organism>
<evidence type="ECO:0000313" key="3">
    <source>
        <dbReference type="Proteomes" id="UP000076632"/>
    </source>
</evidence>
<dbReference type="GeneID" id="28900677"/>
<accession>A0A164ZLP9</accession>
<reference evidence="2 3" key="1">
    <citation type="journal article" date="2016" name="Fungal Biol.">
        <title>The genome of Xylona heveae provides a window into fungal endophytism.</title>
        <authorList>
            <person name="Gazis R."/>
            <person name="Kuo A."/>
            <person name="Riley R."/>
            <person name="LaButti K."/>
            <person name="Lipzen A."/>
            <person name="Lin J."/>
            <person name="Amirebrahimi M."/>
            <person name="Hesse C.N."/>
            <person name="Spatafora J.W."/>
            <person name="Henrissat B."/>
            <person name="Hainaut M."/>
            <person name="Grigoriev I.V."/>
            <person name="Hibbett D.S."/>
        </authorList>
    </citation>
    <scope>NUCLEOTIDE SEQUENCE [LARGE SCALE GENOMIC DNA]</scope>
    <source>
        <strain evidence="2 3">TC161</strain>
    </source>
</reference>
<dbReference type="OMA" id="IFYHENH"/>
<feature type="domain" description="DUF7730" evidence="1">
    <location>
        <begin position="5"/>
        <end position="132"/>
    </location>
</feature>